<dbReference type="GO" id="GO:0016567">
    <property type="term" value="P:protein ubiquitination"/>
    <property type="evidence" value="ECO:0007669"/>
    <property type="project" value="UniProtKB-UniRule"/>
</dbReference>
<evidence type="ECO:0000256" key="4">
    <source>
        <dbReference type="ARBA" id="ARBA00022723"/>
    </source>
</evidence>
<feature type="compositionally biased region" description="Polar residues" evidence="11">
    <location>
        <begin position="1247"/>
        <end position="1258"/>
    </location>
</feature>
<dbReference type="FunFam" id="2.10.110.30:FF:000002">
    <property type="entry name" value="Putative e3 ubiquitin-protein ligase ubr3"/>
    <property type="match status" value="1"/>
</dbReference>
<evidence type="ECO:0000256" key="11">
    <source>
        <dbReference type="SAM" id="MobiDB-lite"/>
    </source>
</evidence>
<feature type="zinc finger region" description="UBR-type" evidence="9">
    <location>
        <begin position="106"/>
        <end position="177"/>
    </location>
</feature>
<dbReference type="InterPro" id="IPR055194">
    <property type="entry name" value="UBR1-like_WH"/>
</dbReference>
<dbReference type="GO" id="GO:0000151">
    <property type="term" value="C:ubiquitin ligase complex"/>
    <property type="evidence" value="ECO:0007669"/>
    <property type="project" value="TreeGrafter"/>
</dbReference>
<dbReference type="InterPro" id="IPR044046">
    <property type="entry name" value="E3_ligase_UBR-like_C"/>
</dbReference>
<dbReference type="GO" id="GO:0005737">
    <property type="term" value="C:cytoplasm"/>
    <property type="evidence" value="ECO:0007669"/>
    <property type="project" value="TreeGrafter"/>
</dbReference>
<evidence type="ECO:0000256" key="5">
    <source>
        <dbReference type="ARBA" id="ARBA00022771"/>
    </source>
</evidence>
<evidence type="ECO:0000256" key="7">
    <source>
        <dbReference type="ARBA" id="ARBA00022833"/>
    </source>
</evidence>
<feature type="compositionally biased region" description="Pro residues" evidence="11">
    <location>
        <begin position="2090"/>
        <end position="2109"/>
    </location>
</feature>
<dbReference type="CDD" id="cd19673">
    <property type="entry name" value="UBR-box_UBR3"/>
    <property type="match status" value="1"/>
</dbReference>
<keyword evidence="4 10" id="KW-0479">Metal-binding</keyword>
<feature type="region of interest" description="Disordered" evidence="11">
    <location>
        <begin position="1226"/>
        <end position="1258"/>
    </location>
</feature>
<dbReference type="WBParaSite" id="EgrG_000946200">
    <property type="protein sequence ID" value="EgrG_000946200"/>
    <property type="gene ID" value="EgrG_000946200"/>
</dbReference>
<feature type="region of interest" description="Disordered" evidence="11">
    <location>
        <begin position="2084"/>
        <end position="2115"/>
    </location>
</feature>
<protein>
    <recommendedName>
        <fullName evidence="10">E3 ubiquitin-protein ligase</fullName>
        <ecNumber evidence="10">2.3.2.27</ecNumber>
    </recommendedName>
</protein>
<dbReference type="SUPFAM" id="SSF57850">
    <property type="entry name" value="RING/U-box"/>
    <property type="match status" value="1"/>
</dbReference>
<dbReference type="EC" id="2.3.2.27" evidence="10"/>
<dbReference type="PROSITE" id="PS51157">
    <property type="entry name" value="ZF_UBR"/>
    <property type="match status" value="1"/>
</dbReference>
<evidence type="ECO:0000256" key="3">
    <source>
        <dbReference type="ARBA" id="ARBA00022679"/>
    </source>
</evidence>
<dbReference type="GO" id="GO:0061630">
    <property type="term" value="F:ubiquitin protein ligase activity"/>
    <property type="evidence" value="ECO:0007669"/>
    <property type="project" value="UniProtKB-UniRule"/>
</dbReference>
<dbReference type="PANTHER" id="PTHR21497">
    <property type="entry name" value="UBIQUITIN LIGASE E3 ALPHA-RELATED"/>
    <property type="match status" value="1"/>
</dbReference>
<comment type="function">
    <text evidence="10">Ubiquitin ligase protein which is a component of the N-end rule pathway. Recognizes and binds to proteins bearing specific N-terminal residues that are destabilizing according to the N-end rule, leading to their ubiquitination and subsequent degradation.</text>
</comment>
<keyword evidence="7 10" id="KW-0862">Zinc</keyword>
<reference evidence="13 14" key="1">
    <citation type="journal article" date="2013" name="Nature">
        <title>The genomes of four tapeworm species reveal adaptations to parasitism.</title>
        <authorList>
            <person name="Tsai I.J."/>
            <person name="Zarowiecki M."/>
            <person name="Holroyd N."/>
            <person name="Garciarrubio A."/>
            <person name="Sanchez-Flores A."/>
            <person name="Brooks K.L."/>
            <person name="Tracey A."/>
            <person name="Bobes R.J."/>
            <person name="Fragoso G."/>
            <person name="Sciutto E."/>
            <person name="Aslett M."/>
            <person name="Beasley H."/>
            <person name="Bennett H.M."/>
            <person name="Cai J."/>
            <person name="Camicia F."/>
            <person name="Clark R."/>
            <person name="Cucher M."/>
            <person name="De Silva N."/>
            <person name="Day T.A."/>
            <person name="Deplazes P."/>
            <person name="Estrada K."/>
            <person name="Fernandez C."/>
            <person name="Holland P.W."/>
            <person name="Hou J."/>
            <person name="Hu S."/>
            <person name="Huckvale T."/>
            <person name="Hung S.S."/>
            <person name="Kamenetzky L."/>
            <person name="Keane J.A."/>
            <person name="Kiss F."/>
            <person name="Koziol U."/>
            <person name="Lambert O."/>
            <person name="Liu K."/>
            <person name="Luo X."/>
            <person name="Luo Y."/>
            <person name="Macchiaroli N."/>
            <person name="Nichol S."/>
            <person name="Paps J."/>
            <person name="Parkinson J."/>
            <person name="Pouchkina-Stantcheva N."/>
            <person name="Riddiford N."/>
            <person name="Rosenzvit M."/>
            <person name="Salinas G."/>
            <person name="Wasmuth J.D."/>
            <person name="Zamanian M."/>
            <person name="Zheng Y."/>
            <person name="Cai X."/>
            <person name="Soberon X."/>
            <person name="Olson P.D."/>
            <person name="Laclette J.P."/>
            <person name="Brehm K."/>
            <person name="Berriman M."/>
            <person name="Garciarrubio A."/>
            <person name="Bobes R.J."/>
            <person name="Fragoso G."/>
            <person name="Sanchez-Flores A."/>
            <person name="Estrada K."/>
            <person name="Cevallos M.A."/>
            <person name="Morett E."/>
            <person name="Gonzalez V."/>
            <person name="Portillo T."/>
            <person name="Ochoa-Leyva A."/>
            <person name="Jose M.V."/>
            <person name="Sciutto E."/>
            <person name="Landa A."/>
            <person name="Jimenez L."/>
            <person name="Valdes V."/>
            <person name="Carrero J.C."/>
            <person name="Larralde C."/>
            <person name="Morales-Montor J."/>
            <person name="Limon-Lason J."/>
            <person name="Soberon X."/>
            <person name="Laclette J.P."/>
        </authorList>
    </citation>
    <scope>NUCLEOTIDE SEQUENCE [LARGE SCALE GENOMIC DNA]</scope>
</reference>
<gene>
    <name evidence="15" type="primary">EGR_06170</name>
    <name evidence="13" type="ORF">EgrG_000946200</name>
</gene>
<proteinExistence type="inferred from homology"/>
<comment type="similarity">
    <text evidence="8 10">Belongs to the E3 ubiquitin-protein ligase UBR1-like family.</text>
</comment>
<dbReference type="Proteomes" id="UP000492820">
    <property type="component" value="Unassembled WGS sequence"/>
</dbReference>
<feature type="region of interest" description="Disordered" evidence="11">
    <location>
        <begin position="953"/>
        <end position="973"/>
    </location>
</feature>
<name>A0A068WEE9_ECHGR</name>
<dbReference type="GO" id="GO:0008270">
    <property type="term" value="F:zinc ion binding"/>
    <property type="evidence" value="ECO:0007669"/>
    <property type="project" value="UniProtKB-UniRule"/>
</dbReference>
<accession>A0A068WEE9</accession>
<evidence type="ECO:0000313" key="14">
    <source>
        <dbReference type="Proteomes" id="UP000492820"/>
    </source>
</evidence>
<feature type="compositionally biased region" description="Acidic residues" evidence="11">
    <location>
        <begin position="953"/>
        <end position="971"/>
    </location>
</feature>
<dbReference type="EMBL" id="LK028577">
    <property type="protein sequence ID" value="CDS16757.1"/>
    <property type="molecule type" value="Genomic_DNA"/>
</dbReference>
<keyword evidence="5 10" id="KW-0863">Zinc-finger</keyword>
<dbReference type="InterPro" id="IPR039164">
    <property type="entry name" value="UBR1-like"/>
</dbReference>
<dbReference type="Pfam" id="PF18995">
    <property type="entry name" value="PRT6_C"/>
    <property type="match status" value="1"/>
</dbReference>
<evidence type="ECO:0000256" key="8">
    <source>
        <dbReference type="ARBA" id="ARBA00046341"/>
    </source>
</evidence>
<reference evidence="15" key="3">
    <citation type="submission" date="2020-10" db="UniProtKB">
        <authorList>
            <consortium name="WormBaseParasite"/>
        </authorList>
    </citation>
    <scope>IDENTIFICATION</scope>
</reference>
<evidence type="ECO:0000313" key="15">
    <source>
        <dbReference type="WBParaSite" id="EgrG_000946200"/>
    </source>
</evidence>
<dbReference type="PANTHER" id="PTHR21497:SF39">
    <property type="entry name" value="E3 UBIQUITIN-PROTEIN LIGASE UBR3"/>
    <property type="match status" value="1"/>
</dbReference>
<evidence type="ECO:0000256" key="2">
    <source>
        <dbReference type="ARBA" id="ARBA00004906"/>
    </source>
</evidence>
<dbReference type="InterPro" id="IPR003126">
    <property type="entry name" value="Znf_UBR"/>
</dbReference>
<reference evidence="13" key="2">
    <citation type="submission" date="2014-06" db="EMBL/GenBank/DDBJ databases">
        <authorList>
            <person name="Aslett M."/>
        </authorList>
    </citation>
    <scope>NUCLEOTIDE SEQUENCE</scope>
</reference>
<dbReference type="GO" id="GO:0071596">
    <property type="term" value="P:ubiquitin-dependent protein catabolic process via the N-end rule pathway"/>
    <property type="evidence" value="ECO:0007669"/>
    <property type="project" value="UniProtKB-UniRule"/>
</dbReference>
<sequence>MELFEIGMPSVKDETDFIKNVCQRFSTTPADIHDKLTADCTAGKFDSPLCRGIKSLFRYDCLCGPLIPSSQHSNHYLFTKLFAHLIAGPKGIEDLTCALKNYDYSDRCSLVWIGDYFAYRCRTCGLTPSMSLCGACFTAGNHENHDFNKFKSMCGGACDCGDPSVIRPSGNCRFHGPDKVANRPCPPKELIAVLEFLLPNVMKALMFWFWDHCKVEEPALNELEAPMLYFLHRLHACGWVTQQLMVDVMIDPQVYQELMRECACTPACRSYKASVASKPRFSMRDDVDDDASQDLEHTTLLEAFLFMIVKLRFPESLSTLLIGLLPISDFKRRFIDAYVDHYSRISSTLMVTSRVRNISPEAAMQLNNRIVHISVQLFSGVDHAYRMVKEKSLHYLIVKWMRNMFALSRTRLDDRGNMVVNCDGVLIQNNAFWPLTSDLSNILSHKVVADVLVEDRKFLSLWTDILKFMQFMNCFSMKEGSHIEYETMACYHGLTMEIEVSISIMWYIWDHYRTSPEKEHCLMYTRACIKALAHQLTYLGRLVASSTQWAHPIRGPLSLHLPLSRHAACFLCLAVFTHRADVRKLMTPLLAPNPNVLRRLMEELANVLLGCHEVLIGYWVRNGQPIRQSVMHYMQSQMCYSMVDLDIFLFQVCATLMHPVYILNTLVDQSRLLQNFCFHRELMALTRPSLMSITVDRQPMAIEAWLTNLCWILDLRNNLGLSETGLIEKELVCFLAPESRKRSDLSYLLPDRCLPQNTDVIDECLQKVATYVAPSCDNMSGSLLSGHYSLKPELWHEKFDPVFYTLRMTSKREQASALEKYRLHCRQTGGTQNTLAFWPPHRLPLDLAPDFADLENALHSRHLHYLLFSLLSLYVYGDPLMTEESLVLVIHLFYRAVVAGGVILKKGLGPNRLSIEAEPTMPHFDPIQCTEAVMAATNREAELEAMQFVDADSEVDDEEEDDDDELQLADEEVGRTNNAEVDEPMEVKEPLVVPSSASTSHDSTTAIRGSTVRRSNAFRVRRPPTIPLKWDLSIVACPYPVPQSTPTIFQHLSTWLATSQQTVSMAALESKSLHDGTEYSSPVRDESCPMVDSLLSLLVKAHARLQWSRMATATNLPAQQAVAPSCTSVAAVAQDCAFLTFPASSPSQADTASATPTPVADLTARCMAVLNATNTEESTEGGPVASPLARALQANTSSATPEAKMVKVLTEMPPELRYFAVAPPTYKMPEEKEEEGANDTKSETQSEARGTSGVTQTEKPVECGDGVFWVGRLLDKIVELSPDCKSQLKAFLDRANDPFGVRQEAETAGEEAESALLPSGLQSNTKTRAQRKRAASERRKRLLDMMASKQRAFADNFLKYIDMDKICDEMTENPEAKMECEYDCVICQATPETPQPMVLLVMLCESGLMEHMRNYPNLPRLSGERMMYSRSYLCEDSCVPHTLPVVPPELRRQMDVLPRRRAASMPRTTEASNCRASTPCRITDTIIIPPSTLSSTPSCEASRGDVLEPVAYVEDRRWWNLALPPGIASSLPLLRSGVLLQTCGHAVHRECFQRYRLQSMHQGGIGVTRWLVSCPLCRRDVHFLLPLDRNYSPEHSESHSTSQQKALSENKLAEGADVVAAEKTSDVATVVPAMADTLAQQSTPPETFIQCLRERLASEGLDLFTRPFEALPPESHSFWTNLVGGGEDDPQNRYGLISKLFGDVSEVPILLRSQFESELSVLMVYPTLYQGVARRCLFRELLNYLRYVYRSPSNLLSLVDSLAPRSIADSKLTTPLTNLSIPLTFAIFSDPVDVLMTLLPHVWPNEEQFLALGSACICLAYARALVGLILGQMPTGNSGSYIHSQRTSIHCAQERMTNIPSPLKSNVLAMTTYLEQLVNRASPKGEQDPPTFHLHTATSSASSTCECVPTDLEIAASLDVVQLNAPPKEAGRQLQDHLMMRILPTLRLVALTLARWRDSLHIRDDDFSGPVVALSLPFVGILANPKKTEPEKGQLVREFLALIAFLGLGCPDLSTDEDQDDSMLGVGPLLPFVQSAALRSGLTTHLDGARALDDLLRRWIGQITSAAASEKGDEKSASLAIVKDGSTPLPAFPPPPSSPPPPPPPPPPRPSRHTLRPVYTFQPRSLQGSQYLVAQQSATGAGLKATLSDWIQNMGPLMTMGRQLYPPRLIRPPDAFDDLFNNLQVVNCATSRHPFQKNILCLICGQLLCDICFPNLAQLLFQHAYRCDGFVGVALEINTSLVHVSMNMSSCEWGSIYLDSYGEEDLDLKRGKPLFLNEERFALLESQWMSHSFRHVLKHWRHY</sequence>
<keyword evidence="3 10" id="KW-0808">Transferase</keyword>
<evidence type="ECO:0000259" key="12">
    <source>
        <dbReference type="PROSITE" id="PS51157"/>
    </source>
</evidence>
<dbReference type="SMART" id="SM00396">
    <property type="entry name" value="ZnF_UBR1"/>
    <property type="match status" value="1"/>
</dbReference>
<dbReference type="UniPathway" id="UPA00143"/>
<dbReference type="Pfam" id="PF22960">
    <property type="entry name" value="WHD_UBR1"/>
    <property type="match status" value="1"/>
</dbReference>
<dbReference type="Pfam" id="PF02207">
    <property type="entry name" value="zf-UBR"/>
    <property type="match status" value="1"/>
</dbReference>
<comment type="pathway">
    <text evidence="2 10">Protein modification; protein ubiquitination.</text>
</comment>
<dbReference type="OrthoDB" id="15304at2759"/>
<dbReference type="Gene3D" id="2.10.110.30">
    <property type="match status" value="1"/>
</dbReference>
<evidence type="ECO:0000256" key="6">
    <source>
        <dbReference type="ARBA" id="ARBA00022786"/>
    </source>
</evidence>
<feature type="domain" description="UBR-type" evidence="12">
    <location>
        <begin position="106"/>
        <end position="177"/>
    </location>
</feature>
<organism evidence="13">
    <name type="scientific">Echinococcus granulosus</name>
    <name type="common">Hydatid tapeworm</name>
    <dbReference type="NCBI Taxonomy" id="6210"/>
    <lineage>
        <taxon>Eukaryota</taxon>
        <taxon>Metazoa</taxon>
        <taxon>Spiralia</taxon>
        <taxon>Lophotrochozoa</taxon>
        <taxon>Platyhelminthes</taxon>
        <taxon>Cestoda</taxon>
        <taxon>Eucestoda</taxon>
        <taxon>Cyclophyllidea</taxon>
        <taxon>Taeniidae</taxon>
        <taxon>Echinococcus</taxon>
        <taxon>Echinococcus granulosus group</taxon>
    </lineage>
</organism>
<keyword evidence="6 10" id="KW-0833">Ubl conjugation pathway</keyword>
<evidence type="ECO:0000256" key="9">
    <source>
        <dbReference type="PROSITE-ProRule" id="PRU00508"/>
    </source>
</evidence>
<evidence type="ECO:0000313" key="13">
    <source>
        <dbReference type="EMBL" id="CDS16757.1"/>
    </source>
</evidence>
<comment type="catalytic activity">
    <reaction evidence="1 10">
        <text>S-ubiquitinyl-[E2 ubiquitin-conjugating enzyme]-L-cysteine + [acceptor protein]-L-lysine = [E2 ubiquitin-conjugating enzyme]-L-cysteine + N(6)-ubiquitinyl-[acceptor protein]-L-lysine.</text>
        <dbReference type="EC" id="2.3.2.27"/>
    </reaction>
</comment>
<evidence type="ECO:0000256" key="10">
    <source>
        <dbReference type="RuleBase" id="RU366018"/>
    </source>
</evidence>
<evidence type="ECO:0000256" key="1">
    <source>
        <dbReference type="ARBA" id="ARBA00000900"/>
    </source>
</evidence>